<accession>A0AAN9EDT8</accession>
<dbReference type="Proteomes" id="UP001372338">
    <property type="component" value="Unassembled WGS sequence"/>
</dbReference>
<keyword evidence="2" id="KW-1185">Reference proteome</keyword>
<organism evidence="1 2">
    <name type="scientific">Crotalaria pallida</name>
    <name type="common">Smooth rattlebox</name>
    <name type="synonym">Crotalaria striata</name>
    <dbReference type="NCBI Taxonomy" id="3830"/>
    <lineage>
        <taxon>Eukaryota</taxon>
        <taxon>Viridiplantae</taxon>
        <taxon>Streptophyta</taxon>
        <taxon>Embryophyta</taxon>
        <taxon>Tracheophyta</taxon>
        <taxon>Spermatophyta</taxon>
        <taxon>Magnoliopsida</taxon>
        <taxon>eudicotyledons</taxon>
        <taxon>Gunneridae</taxon>
        <taxon>Pentapetalae</taxon>
        <taxon>rosids</taxon>
        <taxon>fabids</taxon>
        <taxon>Fabales</taxon>
        <taxon>Fabaceae</taxon>
        <taxon>Papilionoideae</taxon>
        <taxon>50 kb inversion clade</taxon>
        <taxon>genistoids sensu lato</taxon>
        <taxon>core genistoids</taxon>
        <taxon>Crotalarieae</taxon>
        <taxon>Crotalaria</taxon>
    </lineage>
</organism>
<sequence>MAFLITALLLIKEHHNFPKSGSFKFLNMFTQASDFLNMVKDVWQADIPGYAMYRVGAKLKMLKEPLKMFNNRDFLYIDLKEKHMRVALDDVQTRLRSNPQDVSIEKEEKELYATYLKTLYAVAFLSLSAGKRST</sequence>
<dbReference type="EMBL" id="JAYWIO010000006">
    <property type="protein sequence ID" value="KAK7255501.1"/>
    <property type="molecule type" value="Genomic_DNA"/>
</dbReference>
<name>A0AAN9EDT8_CROPI</name>
<evidence type="ECO:0000313" key="1">
    <source>
        <dbReference type="EMBL" id="KAK7255501.1"/>
    </source>
</evidence>
<evidence type="ECO:0000313" key="2">
    <source>
        <dbReference type="Proteomes" id="UP001372338"/>
    </source>
</evidence>
<protein>
    <submittedName>
        <fullName evidence="1">Uncharacterized protein</fullName>
    </submittedName>
</protein>
<comment type="caution">
    <text evidence="1">The sequence shown here is derived from an EMBL/GenBank/DDBJ whole genome shotgun (WGS) entry which is preliminary data.</text>
</comment>
<reference evidence="1 2" key="1">
    <citation type="submission" date="2024-01" db="EMBL/GenBank/DDBJ databases">
        <title>The genomes of 5 underutilized Papilionoideae crops provide insights into root nodulation and disease resistanc.</title>
        <authorList>
            <person name="Yuan L."/>
        </authorList>
    </citation>
    <scope>NUCLEOTIDE SEQUENCE [LARGE SCALE GENOMIC DNA]</scope>
    <source>
        <strain evidence="1">ZHUSHIDOU_FW_LH</strain>
        <tissue evidence="1">Leaf</tissue>
    </source>
</reference>
<gene>
    <name evidence="1" type="ORF">RIF29_28912</name>
</gene>
<proteinExistence type="predicted"/>
<dbReference type="AlphaFoldDB" id="A0AAN9EDT8"/>